<dbReference type="Gene3D" id="3.40.50.620">
    <property type="entry name" value="HUPs"/>
    <property type="match status" value="2"/>
</dbReference>
<dbReference type="EC" id="6.1.1.9" evidence="1"/>
<dbReference type="Pfam" id="PF00133">
    <property type="entry name" value="tRNA-synt_1"/>
    <property type="match status" value="1"/>
</dbReference>
<feature type="region of interest" description="Disordered" evidence="8">
    <location>
        <begin position="1"/>
        <end position="82"/>
    </location>
</feature>
<dbReference type="InterPro" id="IPR027417">
    <property type="entry name" value="P-loop_NTPase"/>
</dbReference>
<keyword evidence="6" id="KW-0030">Aminoacyl-tRNA synthetase</keyword>
<accession>A0ABQ8CP96</accession>
<dbReference type="EMBL" id="JAGKQM010000007">
    <property type="protein sequence ID" value="KAH0918126.1"/>
    <property type="molecule type" value="Genomic_DNA"/>
</dbReference>
<dbReference type="InterPro" id="IPR013155">
    <property type="entry name" value="M/V/L/I-tRNA-synth_anticd-bd"/>
</dbReference>
<dbReference type="InterPro" id="IPR009080">
    <property type="entry name" value="tRNAsynth_Ia_anticodon-bd"/>
</dbReference>
<dbReference type="InterPro" id="IPR002300">
    <property type="entry name" value="aa-tRNA-synth_Ia"/>
</dbReference>
<dbReference type="Gene3D" id="1.10.287.380">
    <property type="entry name" value="Valyl-tRNA synthetase, C-terminal domain"/>
    <property type="match status" value="1"/>
</dbReference>
<reference evidence="11 12" key="1">
    <citation type="submission" date="2021-05" db="EMBL/GenBank/DDBJ databases">
        <title>Genome Assembly of Synthetic Allotetraploid Brassica napus Reveals Homoeologous Exchanges between Subgenomes.</title>
        <authorList>
            <person name="Davis J.T."/>
        </authorList>
    </citation>
    <scope>NUCLEOTIDE SEQUENCE [LARGE SCALE GENOMIC DNA]</scope>
    <source>
        <strain evidence="12">cv. Da-Ae</strain>
        <tissue evidence="11">Seedling</tissue>
    </source>
</reference>
<gene>
    <name evidence="11" type="ORF">HID58_025786</name>
</gene>
<proteinExistence type="predicted"/>
<dbReference type="SUPFAM" id="SSF52374">
    <property type="entry name" value="Nucleotidylyl transferase"/>
    <property type="match status" value="1"/>
</dbReference>
<evidence type="ECO:0000256" key="6">
    <source>
        <dbReference type="ARBA" id="ARBA00023146"/>
    </source>
</evidence>
<evidence type="ECO:0000259" key="10">
    <source>
        <dbReference type="Pfam" id="PF08264"/>
    </source>
</evidence>
<keyword evidence="12" id="KW-1185">Reference proteome</keyword>
<dbReference type="CDD" id="cd07962">
    <property type="entry name" value="Anticodon_Ia_Val"/>
    <property type="match status" value="1"/>
</dbReference>
<dbReference type="Gene3D" id="3.40.50.300">
    <property type="entry name" value="P-loop containing nucleotide triphosphate hydrolases"/>
    <property type="match status" value="1"/>
</dbReference>
<dbReference type="NCBIfam" id="NF004349">
    <property type="entry name" value="PRK05729.1"/>
    <property type="match status" value="1"/>
</dbReference>
<dbReference type="Proteomes" id="UP000824890">
    <property type="component" value="Unassembled WGS sequence"/>
</dbReference>
<dbReference type="PANTHER" id="PTHR11946:SF113">
    <property type="entry name" value="VALINE--TRNA LIGASE"/>
    <property type="match status" value="1"/>
</dbReference>
<evidence type="ECO:0000313" key="11">
    <source>
        <dbReference type="EMBL" id="KAH0918126.1"/>
    </source>
</evidence>
<dbReference type="InterPro" id="IPR009008">
    <property type="entry name" value="Val/Leu/Ile-tRNA-synth_edit"/>
</dbReference>
<organism evidence="11 12">
    <name type="scientific">Brassica napus</name>
    <name type="common">Rape</name>
    <dbReference type="NCBI Taxonomy" id="3708"/>
    <lineage>
        <taxon>Eukaryota</taxon>
        <taxon>Viridiplantae</taxon>
        <taxon>Streptophyta</taxon>
        <taxon>Embryophyta</taxon>
        <taxon>Tracheophyta</taxon>
        <taxon>Spermatophyta</taxon>
        <taxon>Magnoliopsida</taxon>
        <taxon>eudicotyledons</taxon>
        <taxon>Gunneridae</taxon>
        <taxon>Pentapetalae</taxon>
        <taxon>rosids</taxon>
        <taxon>malvids</taxon>
        <taxon>Brassicales</taxon>
        <taxon>Brassicaceae</taxon>
        <taxon>Brassiceae</taxon>
        <taxon>Brassica</taxon>
    </lineage>
</organism>
<dbReference type="Gene3D" id="3.90.740.10">
    <property type="entry name" value="Valyl/Leucyl/Isoleucyl-tRNA synthetase, editing domain"/>
    <property type="match status" value="1"/>
</dbReference>
<dbReference type="CDD" id="cd00817">
    <property type="entry name" value="ValRS_core"/>
    <property type="match status" value="1"/>
</dbReference>
<dbReference type="InterPro" id="IPR037118">
    <property type="entry name" value="Val-tRNA_synth_C_sf"/>
</dbReference>
<evidence type="ECO:0000313" key="12">
    <source>
        <dbReference type="Proteomes" id="UP000824890"/>
    </source>
</evidence>
<feature type="domain" description="Methionyl/Valyl/Leucyl/Isoleucyl-tRNA synthetase anticodon-binding" evidence="10">
    <location>
        <begin position="702"/>
        <end position="849"/>
    </location>
</feature>
<dbReference type="SUPFAM" id="SSF52540">
    <property type="entry name" value="P-loop containing nucleoside triphosphate hydrolases"/>
    <property type="match status" value="1"/>
</dbReference>
<feature type="domain" description="Aminoacyl-tRNA synthetase class Ia" evidence="9">
    <location>
        <begin position="94"/>
        <end position="656"/>
    </location>
</feature>
<evidence type="ECO:0000256" key="3">
    <source>
        <dbReference type="ARBA" id="ARBA00022741"/>
    </source>
</evidence>
<dbReference type="PANTHER" id="PTHR11946">
    <property type="entry name" value="VALYL-TRNA SYNTHETASES"/>
    <property type="match status" value="1"/>
</dbReference>
<feature type="compositionally biased region" description="Basic and acidic residues" evidence="8">
    <location>
        <begin position="57"/>
        <end position="68"/>
    </location>
</feature>
<keyword evidence="3" id="KW-0547">Nucleotide-binding</keyword>
<dbReference type="SUPFAM" id="SSF50677">
    <property type="entry name" value="ValRS/IleRS/LeuRS editing domain"/>
    <property type="match status" value="1"/>
</dbReference>
<evidence type="ECO:0000256" key="4">
    <source>
        <dbReference type="ARBA" id="ARBA00022840"/>
    </source>
</evidence>
<keyword evidence="4" id="KW-0067">ATP-binding</keyword>
<dbReference type="NCBIfam" id="TIGR00422">
    <property type="entry name" value="valS"/>
    <property type="match status" value="1"/>
</dbReference>
<sequence>SPSHKTKSIMAEAEKKTATEMERKLKKEEKAKEKEMKRQKASEKAKLAQVKSAKPKPVTDKKINKDEETPSDTPPGEKKGCLHRWPSSTTLLLWYEWWERSEFFKAEAKSTKPKFVISSSSQRVLHIGHALTCAVQDTLIRYKRMSGYNALWLPGFDHAGIATQDVVDKDLMRETGKTSRDIGREEFLKKAWKWTHKYSGTIKTQLRRLGSSLDWSRECFTMDEERSKAVVEAFVRLHKEGVIYRGDHLVNWDCFSRTARSEEEIDHPVEFGLMTSFAYPLEDGSGEVVVATTRVETMLGDTAIAVHPDDARYKHLHTKFAMHPFNGRKLLIVCDADLVDPELGTGCVKITPAHEQKDYELGKLHHLEAINIFTDDGKINKNGGCKFEGMKRYVAREAVVEALRSKGLLRGVEEKDMRIGIFSRSNDVVEPMLKPQWYVRCSTMGKEALDAAGDGKLEIYQSSTQQIGGDENVHDWCISRQILWGHRIPAWYATLEEDQLKKFGTYIDHWVVASNEEEAREEAEVKFAGKKLLDLSQDPDVLDTWFSSGLFPLSALGWPDQTEELKAFYPGSVLETGLDILFFWVARMVMLSMKLSDGVVPFSKVYLHPMVRDAHGRKMSKSLGNGFPNGIPECGADALRFALVSYTAQSYNINMDVQRVVCYRQWCNKLWNAVRFAMMKLGDDYTPPVKTMCPETMPFSCRWILSVLNKAVIKTVDSLNGFELADAANTVYSWWQYQFCDVFIEAIKPCFSGENSDRTHAQDTLWVCLETGLRMLHPFMPFVTEELWQRLPSPKGCEREASIMICEYPSPIEEWTNEKVEAEMEMVMATVKTIRTLRAAESMERQRNEKLHAFALCGNITTLEIMQTLASLSSFEVVLKGEDISSQAGSAVVETVNENLKVYLKVDGAAIDPEAEREKMRKKIEEIQNQKEKLEKSMGVSWYEEKVPAHIKEENARKLEKLLQDGIGKTTLAKRFYNKIIENFEEQRLFISNIREKSSGQDGLVNLQKTFITELFRPAPEIEDVNEKIREKVHEKKILAVLVDVDVLVSERRWYGEGSLIVITTRDEEILNRLSVNQKIRDMGMQMVVEESGECPGMRSRLWDRGEIMTMLNNMKETTSIRGIVLDFKKKFVRQPSADGISSVFSYMMSIFVRFTSEDESSLRLLQISHVELQENLNLLPADPA</sequence>
<dbReference type="PRINTS" id="PR00986">
    <property type="entry name" value="TRNASYNTHVAL"/>
</dbReference>
<dbReference type="InterPro" id="IPR014729">
    <property type="entry name" value="Rossmann-like_a/b/a_fold"/>
</dbReference>
<comment type="caution">
    <text evidence="11">The sequence shown here is derived from an EMBL/GenBank/DDBJ whole genome shotgun (WGS) entry which is preliminary data.</text>
</comment>
<dbReference type="InterPro" id="IPR002303">
    <property type="entry name" value="Valyl-tRNA_ligase"/>
</dbReference>
<feature type="compositionally biased region" description="Basic and acidic residues" evidence="8">
    <location>
        <begin position="12"/>
        <end position="46"/>
    </location>
</feature>
<dbReference type="InterPro" id="IPR033705">
    <property type="entry name" value="Anticodon_Ia_Val"/>
</dbReference>
<evidence type="ECO:0000256" key="1">
    <source>
        <dbReference type="ARBA" id="ARBA00013169"/>
    </source>
</evidence>
<name>A0ABQ8CP96_BRANA</name>
<dbReference type="Pfam" id="PF08264">
    <property type="entry name" value="Anticodon_1"/>
    <property type="match status" value="1"/>
</dbReference>
<feature type="non-terminal residue" evidence="11">
    <location>
        <position position="1"/>
    </location>
</feature>
<evidence type="ECO:0000256" key="8">
    <source>
        <dbReference type="SAM" id="MobiDB-lite"/>
    </source>
</evidence>
<dbReference type="Gene3D" id="1.10.730.10">
    <property type="entry name" value="Isoleucyl-tRNA Synthetase, Domain 1"/>
    <property type="match status" value="1"/>
</dbReference>
<evidence type="ECO:0000256" key="2">
    <source>
        <dbReference type="ARBA" id="ARBA00022598"/>
    </source>
</evidence>
<dbReference type="SUPFAM" id="SSF47323">
    <property type="entry name" value="Anticodon-binding domain of a subclass of class I aminoacyl-tRNA synthetases"/>
    <property type="match status" value="1"/>
</dbReference>
<keyword evidence="5" id="KW-0648">Protein biosynthesis</keyword>
<evidence type="ECO:0000256" key="7">
    <source>
        <dbReference type="ARBA" id="ARBA00029936"/>
    </source>
</evidence>
<keyword evidence="2" id="KW-0436">Ligase</keyword>
<evidence type="ECO:0000256" key="5">
    <source>
        <dbReference type="ARBA" id="ARBA00022917"/>
    </source>
</evidence>
<evidence type="ECO:0000259" key="9">
    <source>
        <dbReference type="Pfam" id="PF00133"/>
    </source>
</evidence>
<protein>
    <recommendedName>
        <fullName evidence="1">valine--tRNA ligase</fullName>
        <ecNumber evidence="1">6.1.1.9</ecNumber>
    </recommendedName>
    <alternativeName>
        <fullName evidence="7">Valyl-tRNA synthetase</fullName>
    </alternativeName>
</protein>